<sequence>MARQSVATAIEHQPTPKEGVLWGATQSSLAQAERESDNVRRLLQADGMTRWRPDLSKLPPQRPADASMEVLLEHVAVGGTAWLAFGNAGVTEMLMNWAHHVIALGYGWHMVVAAFDEVLLRALHERRIPAYNYTGALPTTHFRHAPHLFHRMGYLKAECIRLVLLTGRHVLVSDSDVAWVGDPLPVLTSLMAEGASLGASTDCLDVDSDRDKTPRSHSPQSCGYSPDNVGGAVFNTGVLWFKSDEDSISFAKAWATATLGLRDPYSDDQGAFNRLIQTGFYPVKRVSASGRVVGPVPGFGPHGLRVAPLPAEHFCSGHLVWVQQEGKTGKCLSVHATFTEYGDAGKRWRFLEAGLWAVLPREYYEEGKFLTFVPPAAGADPMPCKPGEDEYIPGQMTRPCGGEDPKHGLPPKPVGMEIMWQEGLKRSVRLRANVELMSRQVHALRDALAIARVLNRTLIIPHFECLCDRSEYPDIMPTCVYQGASPRLKMPFRCSTHFVTDTHKLQLMATEPTRFGMQPHKFHGLFTEPLKMRTHSFLHDPRTSTEIKNSIVEVHLLERLAPWKDARVLQLADAEGLFGGWSSDPNQAMLFMTMMEYYVYRGAWCCTSRFINNDADNGRVYLKPPPPLRQPG</sequence>
<dbReference type="PANTHER" id="PTHR46936:SF1">
    <property type="entry name" value="ARABINOSYLTRANSFERASE XEG113"/>
    <property type="match status" value="1"/>
</dbReference>
<dbReference type="OrthoDB" id="540503at2759"/>
<comment type="caution">
    <text evidence="2">The sequence shown here is derived from an EMBL/GenBank/DDBJ whole genome shotgun (WGS) entry which is preliminary data.</text>
</comment>
<reference evidence="3" key="1">
    <citation type="journal article" date="2015" name="PLoS Genet.">
        <title>Genome Sequence and Transcriptome Analyses of Chrysochromulina tobin: Metabolic Tools for Enhanced Algal Fitness in the Prominent Order Prymnesiales (Haptophyceae).</title>
        <authorList>
            <person name="Hovde B.T."/>
            <person name="Deodato C.R."/>
            <person name="Hunsperger H.M."/>
            <person name="Ryken S.A."/>
            <person name="Yost W."/>
            <person name="Jha R.K."/>
            <person name="Patterson J."/>
            <person name="Monnat R.J. Jr."/>
            <person name="Barlow S.B."/>
            <person name="Starkenburg S.R."/>
            <person name="Cattolico R.A."/>
        </authorList>
    </citation>
    <scope>NUCLEOTIDE SEQUENCE</scope>
    <source>
        <strain evidence="3">CCMP291</strain>
    </source>
</reference>
<name>A0A0M0JSJ5_9EUKA</name>
<dbReference type="InterPro" id="IPR005069">
    <property type="entry name" value="Nucl-diP-sugar_transferase"/>
</dbReference>
<dbReference type="EMBL" id="JWZX01002414">
    <property type="protein sequence ID" value="KOO29450.1"/>
    <property type="molecule type" value="Genomic_DNA"/>
</dbReference>
<dbReference type="Proteomes" id="UP000037460">
    <property type="component" value="Unassembled WGS sequence"/>
</dbReference>
<keyword evidence="3" id="KW-1185">Reference proteome</keyword>
<proteinExistence type="predicted"/>
<dbReference type="GO" id="GO:0052636">
    <property type="term" value="F:arabinosyltransferase activity"/>
    <property type="evidence" value="ECO:0007669"/>
    <property type="project" value="TreeGrafter"/>
</dbReference>
<feature type="domain" description="Nucleotide-diphospho-sugar transferase" evidence="1">
    <location>
        <begin position="109"/>
        <end position="348"/>
    </location>
</feature>
<protein>
    <submittedName>
        <fullName evidence="2">Glycosyltransferase-like protein</fullName>
    </submittedName>
</protein>
<dbReference type="PANTHER" id="PTHR46936">
    <property type="entry name" value="ARABINOSYLTRANSFERASE XEG113"/>
    <property type="match status" value="1"/>
</dbReference>
<dbReference type="GO" id="GO:0005794">
    <property type="term" value="C:Golgi apparatus"/>
    <property type="evidence" value="ECO:0007669"/>
    <property type="project" value="TreeGrafter"/>
</dbReference>
<evidence type="ECO:0000313" key="2">
    <source>
        <dbReference type="EMBL" id="KOO29450.1"/>
    </source>
</evidence>
<gene>
    <name evidence="2" type="ORF">Ctob_009721</name>
</gene>
<evidence type="ECO:0000259" key="1">
    <source>
        <dbReference type="Pfam" id="PF03407"/>
    </source>
</evidence>
<accession>A0A0M0JSJ5</accession>
<evidence type="ECO:0000313" key="3">
    <source>
        <dbReference type="Proteomes" id="UP000037460"/>
    </source>
</evidence>
<dbReference type="Pfam" id="PF03407">
    <property type="entry name" value="Nucleotid_trans"/>
    <property type="match status" value="1"/>
</dbReference>
<organism evidence="2 3">
    <name type="scientific">Chrysochromulina tobinii</name>
    <dbReference type="NCBI Taxonomy" id="1460289"/>
    <lineage>
        <taxon>Eukaryota</taxon>
        <taxon>Haptista</taxon>
        <taxon>Haptophyta</taxon>
        <taxon>Prymnesiophyceae</taxon>
        <taxon>Prymnesiales</taxon>
        <taxon>Chrysochromulinaceae</taxon>
        <taxon>Chrysochromulina</taxon>
    </lineage>
</organism>
<dbReference type="InterPro" id="IPR053250">
    <property type="entry name" value="Glycosyltransferase_77"/>
</dbReference>
<dbReference type="AlphaFoldDB" id="A0A0M0JSJ5"/>
<keyword evidence="2" id="KW-0808">Transferase</keyword>